<organism evidence="8 9">
    <name type="scientific">Lipingzhangella halophila</name>
    <dbReference type="NCBI Taxonomy" id="1783352"/>
    <lineage>
        <taxon>Bacteria</taxon>
        <taxon>Bacillati</taxon>
        <taxon>Actinomycetota</taxon>
        <taxon>Actinomycetes</taxon>
        <taxon>Streptosporangiales</taxon>
        <taxon>Nocardiopsidaceae</taxon>
        <taxon>Lipingzhangella</taxon>
    </lineage>
</organism>
<evidence type="ECO:0000256" key="1">
    <source>
        <dbReference type="ARBA" id="ARBA00007381"/>
    </source>
</evidence>
<dbReference type="Pfam" id="PF00012">
    <property type="entry name" value="HSP70"/>
    <property type="match status" value="1"/>
</dbReference>
<keyword evidence="9" id="KW-1185">Reference proteome</keyword>
<evidence type="ECO:0000313" key="8">
    <source>
        <dbReference type="EMBL" id="MBB4935154.1"/>
    </source>
</evidence>
<proteinExistence type="inferred from homology"/>
<name>A0A7W7RNC1_9ACTN</name>
<accession>A0A7W7RNC1</accession>
<evidence type="ECO:0000256" key="6">
    <source>
        <dbReference type="ARBA" id="ARBA00023186"/>
    </source>
</evidence>
<keyword evidence="4 7" id="KW-0067">ATP-binding</keyword>
<evidence type="ECO:0000256" key="4">
    <source>
        <dbReference type="ARBA" id="ARBA00022840"/>
    </source>
</evidence>
<dbReference type="FunFam" id="3.30.420.40:FF:000071">
    <property type="entry name" value="Molecular chaperone DnaK"/>
    <property type="match status" value="1"/>
</dbReference>
<dbReference type="SUPFAM" id="SSF53067">
    <property type="entry name" value="Actin-like ATPase domain"/>
    <property type="match status" value="2"/>
</dbReference>
<dbReference type="AlphaFoldDB" id="A0A7W7RNC1"/>
<dbReference type="InterPro" id="IPR013126">
    <property type="entry name" value="Hsp_70_fam"/>
</dbReference>
<dbReference type="SUPFAM" id="SSF100920">
    <property type="entry name" value="Heat shock protein 70kD (HSP70), peptide-binding domain"/>
    <property type="match status" value="1"/>
</dbReference>
<evidence type="ECO:0000256" key="3">
    <source>
        <dbReference type="ARBA" id="ARBA00022741"/>
    </source>
</evidence>
<keyword evidence="6" id="KW-0143">Chaperone</keyword>
<comment type="caution">
    <text evidence="8">The sequence shown here is derived from an EMBL/GenBank/DDBJ whole genome shotgun (WGS) entry which is preliminary data.</text>
</comment>
<dbReference type="Gene3D" id="3.90.640.10">
    <property type="entry name" value="Actin, Chain A, domain 4"/>
    <property type="match status" value="1"/>
</dbReference>
<dbReference type="PROSITE" id="PS00329">
    <property type="entry name" value="HSP70_2"/>
    <property type="match status" value="1"/>
</dbReference>
<evidence type="ECO:0000313" key="9">
    <source>
        <dbReference type="Proteomes" id="UP000523007"/>
    </source>
</evidence>
<dbReference type="PROSITE" id="PS01036">
    <property type="entry name" value="HSP70_3"/>
    <property type="match status" value="1"/>
</dbReference>
<keyword evidence="5" id="KW-0346">Stress response</keyword>
<protein>
    <submittedName>
        <fullName evidence="8">Molecular chaperone DnaK</fullName>
    </submittedName>
</protein>
<dbReference type="EMBL" id="JACHJT010000002">
    <property type="protein sequence ID" value="MBB4935154.1"/>
    <property type="molecule type" value="Genomic_DNA"/>
</dbReference>
<dbReference type="FunFam" id="3.90.640.10:FF:000003">
    <property type="entry name" value="Molecular chaperone DnaK"/>
    <property type="match status" value="1"/>
</dbReference>
<dbReference type="PANTHER" id="PTHR19375">
    <property type="entry name" value="HEAT SHOCK PROTEIN 70KDA"/>
    <property type="match status" value="1"/>
</dbReference>
<keyword evidence="2" id="KW-0597">Phosphoprotein</keyword>
<evidence type="ECO:0000256" key="5">
    <source>
        <dbReference type="ARBA" id="ARBA00023016"/>
    </source>
</evidence>
<dbReference type="InterPro" id="IPR029047">
    <property type="entry name" value="HSP70_peptide-bd_sf"/>
</dbReference>
<dbReference type="RefSeq" id="WP_184584921.1">
    <property type="nucleotide sequence ID" value="NZ_JACHJT010000002.1"/>
</dbReference>
<keyword evidence="3 7" id="KW-0547">Nucleotide-binding</keyword>
<dbReference type="PROSITE" id="PS00297">
    <property type="entry name" value="HSP70_1"/>
    <property type="match status" value="1"/>
</dbReference>
<dbReference type="InterPro" id="IPR018181">
    <property type="entry name" value="Heat_shock_70_CS"/>
</dbReference>
<sequence>MSKEQSGAVGIDLGTTNSALAAVEATGRPEIVRNAQGHNTTPSVVLFRGGSVLVGTPAKQQRASFSLDVVENVKRHMADTDWCHVTEDGEEYTSEQVAALILRKLREDAARALGREIGRAVITVPAYFDDPRRQATRDAGTIAGLEVLAIISEPTAAALAYGLKDAEAGTVLVYDLGGGTFDVTVIRIGDGVFDVIATAGDRELGGVNFDGRLMDWVNEQVIAASAQDIYDGDTRDIALLRDQCETAKHTLSSMEEAEVFVDSAGRSLDLTVTRSVFEDITDDLLERTTDLVEEVMETARASAGLTMADLDHVLLVGGSTRMPMVRQALAKLTGKQPEESLHPDEAVALGAAVQAELIEARSEERAPAVGEHTVSDVTAHGLGVISQEGVGGRLVNSVIVPEQSKIPASRSEVFHTLEDNQTVVNVEITIGDSPDPNSVGRLTEQDGVDLSIPPYPKGSPVRVTMSYDVDAIVQVDVHDMVADKPLGRVQIDRANNLAPKQIQQMASRLSRERVR</sequence>
<comment type="similarity">
    <text evidence="1 7">Belongs to the heat shock protein 70 family.</text>
</comment>
<dbReference type="Proteomes" id="UP000523007">
    <property type="component" value="Unassembled WGS sequence"/>
</dbReference>
<dbReference type="Gene3D" id="3.30.420.40">
    <property type="match status" value="2"/>
</dbReference>
<dbReference type="GO" id="GO:0140662">
    <property type="term" value="F:ATP-dependent protein folding chaperone"/>
    <property type="evidence" value="ECO:0007669"/>
    <property type="project" value="InterPro"/>
</dbReference>
<dbReference type="PRINTS" id="PR00301">
    <property type="entry name" value="HEATSHOCK70"/>
</dbReference>
<evidence type="ECO:0000256" key="2">
    <source>
        <dbReference type="ARBA" id="ARBA00022553"/>
    </source>
</evidence>
<gene>
    <name evidence="8" type="ORF">F4561_006048</name>
</gene>
<dbReference type="InterPro" id="IPR043129">
    <property type="entry name" value="ATPase_NBD"/>
</dbReference>
<dbReference type="GO" id="GO:0005524">
    <property type="term" value="F:ATP binding"/>
    <property type="evidence" value="ECO:0007669"/>
    <property type="project" value="UniProtKB-KW"/>
</dbReference>
<dbReference type="Gene3D" id="2.60.34.10">
    <property type="entry name" value="Substrate Binding Domain Of DNAk, Chain A, domain 1"/>
    <property type="match status" value="1"/>
</dbReference>
<reference evidence="8 9" key="1">
    <citation type="submission" date="2020-08" db="EMBL/GenBank/DDBJ databases">
        <title>Sequencing the genomes of 1000 actinobacteria strains.</title>
        <authorList>
            <person name="Klenk H.-P."/>
        </authorList>
    </citation>
    <scope>NUCLEOTIDE SEQUENCE [LARGE SCALE GENOMIC DNA]</scope>
    <source>
        <strain evidence="8 9">DSM 102030</strain>
    </source>
</reference>
<evidence type="ECO:0000256" key="7">
    <source>
        <dbReference type="RuleBase" id="RU003322"/>
    </source>
</evidence>